<organism evidence="1 2">
    <name type="scientific">Leucogyrophana mollusca</name>
    <dbReference type="NCBI Taxonomy" id="85980"/>
    <lineage>
        <taxon>Eukaryota</taxon>
        <taxon>Fungi</taxon>
        <taxon>Dikarya</taxon>
        <taxon>Basidiomycota</taxon>
        <taxon>Agaricomycotina</taxon>
        <taxon>Agaricomycetes</taxon>
        <taxon>Agaricomycetidae</taxon>
        <taxon>Boletales</taxon>
        <taxon>Boletales incertae sedis</taxon>
        <taxon>Leucogyrophana</taxon>
    </lineage>
</organism>
<dbReference type="EMBL" id="MU266420">
    <property type="protein sequence ID" value="KAH7924638.1"/>
    <property type="molecule type" value="Genomic_DNA"/>
</dbReference>
<reference evidence="1" key="1">
    <citation type="journal article" date="2021" name="New Phytol.">
        <title>Evolutionary innovations through gain and loss of genes in the ectomycorrhizal Boletales.</title>
        <authorList>
            <person name="Wu G."/>
            <person name="Miyauchi S."/>
            <person name="Morin E."/>
            <person name="Kuo A."/>
            <person name="Drula E."/>
            <person name="Varga T."/>
            <person name="Kohler A."/>
            <person name="Feng B."/>
            <person name="Cao Y."/>
            <person name="Lipzen A."/>
            <person name="Daum C."/>
            <person name="Hundley H."/>
            <person name="Pangilinan J."/>
            <person name="Johnson J."/>
            <person name="Barry K."/>
            <person name="LaButti K."/>
            <person name="Ng V."/>
            <person name="Ahrendt S."/>
            <person name="Min B."/>
            <person name="Choi I.G."/>
            <person name="Park H."/>
            <person name="Plett J.M."/>
            <person name="Magnuson J."/>
            <person name="Spatafora J.W."/>
            <person name="Nagy L.G."/>
            <person name="Henrissat B."/>
            <person name="Grigoriev I.V."/>
            <person name="Yang Z.L."/>
            <person name="Xu J."/>
            <person name="Martin F.M."/>
        </authorList>
    </citation>
    <scope>NUCLEOTIDE SEQUENCE</scope>
    <source>
        <strain evidence="1">KUC20120723A-06</strain>
    </source>
</reference>
<sequence length="289" mass="31349">MPTEATKVWFITGSSSGFGHCVAEVALQNGDSVVATLRKPDCLSDLAGMYPASKLLILPLDVTVPTEITHAFSKALDAFGRIDVVFNNAGFCVVSEAEGISDENARRMFEVDFWGAANITKEAVRIFRDVNKPMGGHLLQMSSRTGLQAAPGVAHYAAAKAALEFFSEGYAAELDPEWKIKITILEPALFRTPAPLNNVIEPPHPAYANPSLPTTKYRALFPGAASLFTGDPIKLAHLLCSKLVNMDDPPFRVPVHRVAIEAARKKGQSLISAADDYESWSDDIYLEEA</sequence>
<name>A0ACB8BJC2_9AGAM</name>
<accession>A0ACB8BJC2</accession>
<gene>
    <name evidence="1" type="ORF">BV22DRAFT_496693</name>
</gene>
<proteinExistence type="predicted"/>
<protein>
    <submittedName>
        <fullName evidence="1">NAD(P)-binding protein</fullName>
    </submittedName>
</protein>
<dbReference type="Proteomes" id="UP000790709">
    <property type="component" value="Unassembled WGS sequence"/>
</dbReference>
<evidence type="ECO:0000313" key="1">
    <source>
        <dbReference type="EMBL" id="KAH7924638.1"/>
    </source>
</evidence>
<keyword evidence="2" id="KW-1185">Reference proteome</keyword>
<comment type="caution">
    <text evidence="1">The sequence shown here is derived from an EMBL/GenBank/DDBJ whole genome shotgun (WGS) entry which is preliminary data.</text>
</comment>
<evidence type="ECO:0000313" key="2">
    <source>
        <dbReference type="Proteomes" id="UP000790709"/>
    </source>
</evidence>